<comment type="caution">
    <text evidence="1">The sequence shown here is derived from an EMBL/GenBank/DDBJ whole genome shotgun (WGS) entry which is preliminary data.</text>
</comment>
<protein>
    <recommendedName>
        <fullName evidence="3">Phage tail protein</fullName>
    </recommendedName>
</protein>
<dbReference type="RefSeq" id="WP_110507680.1">
    <property type="nucleotide sequence ID" value="NZ_NKTX01000082.1"/>
</dbReference>
<gene>
    <name evidence="1" type="ORF">CFR80_15690</name>
</gene>
<evidence type="ECO:0000313" key="1">
    <source>
        <dbReference type="EMBL" id="PYD79038.1"/>
    </source>
</evidence>
<name>A0A318QNC7_9PROT</name>
<dbReference type="OrthoDB" id="7276777at2"/>
<accession>A0A318QNC7</accession>
<reference evidence="1 2" key="1">
    <citation type="submission" date="2017-07" db="EMBL/GenBank/DDBJ databases">
        <title>A draft genome sequence of Komagataeibacter oboediens LMG 18849.</title>
        <authorList>
            <person name="Skraban J."/>
            <person name="Cleenwerck I."/>
            <person name="Vandamme P."/>
            <person name="Trcek J."/>
        </authorList>
    </citation>
    <scope>NUCLEOTIDE SEQUENCE [LARGE SCALE GENOMIC DNA]</scope>
    <source>
        <strain evidence="1 2">LMG 18849</strain>
    </source>
</reference>
<sequence length="143" mass="15968">MASKPFNVGRDCRVVLVYNGSRIKLPTVTGFQAQQQTHRLTSMPLNDMPSFYDTPNGWSGGFDFQRDNSGADDLFAAIESGFWDAGTMILGSVYQYVTECDGTSTTYEFMGATIRLTNAGHYQSENIVTQHIDFMARIRNKIS</sequence>
<evidence type="ECO:0008006" key="3">
    <source>
        <dbReference type="Google" id="ProtNLM"/>
    </source>
</evidence>
<proteinExistence type="predicted"/>
<dbReference type="Proteomes" id="UP000247417">
    <property type="component" value="Unassembled WGS sequence"/>
</dbReference>
<evidence type="ECO:0000313" key="2">
    <source>
        <dbReference type="Proteomes" id="UP000247417"/>
    </source>
</evidence>
<dbReference type="AlphaFoldDB" id="A0A318QNC7"/>
<organism evidence="1 2">
    <name type="scientific">Komagataeibacter oboediens</name>
    <dbReference type="NCBI Taxonomy" id="65958"/>
    <lineage>
        <taxon>Bacteria</taxon>
        <taxon>Pseudomonadati</taxon>
        <taxon>Pseudomonadota</taxon>
        <taxon>Alphaproteobacteria</taxon>
        <taxon>Acetobacterales</taxon>
        <taxon>Acetobacteraceae</taxon>
        <taxon>Komagataeibacter</taxon>
    </lineage>
</organism>
<dbReference type="EMBL" id="NKTX01000082">
    <property type="protein sequence ID" value="PYD79038.1"/>
    <property type="molecule type" value="Genomic_DNA"/>
</dbReference>